<feature type="compositionally biased region" description="Polar residues" evidence="1">
    <location>
        <begin position="54"/>
        <end position="79"/>
    </location>
</feature>
<evidence type="ECO:0000256" key="1">
    <source>
        <dbReference type="SAM" id="MobiDB-lite"/>
    </source>
</evidence>
<proteinExistence type="predicted"/>
<evidence type="ECO:0000313" key="3">
    <source>
        <dbReference type="Proteomes" id="UP001497497"/>
    </source>
</evidence>
<dbReference type="Proteomes" id="UP001497497">
    <property type="component" value="Unassembled WGS sequence"/>
</dbReference>
<comment type="caution">
    <text evidence="2">The sequence shown here is derived from an EMBL/GenBank/DDBJ whole genome shotgun (WGS) entry which is preliminary data.</text>
</comment>
<feature type="compositionally biased region" description="Basic and acidic residues" evidence="1">
    <location>
        <begin position="133"/>
        <end position="145"/>
    </location>
</feature>
<keyword evidence="3" id="KW-1185">Reference proteome</keyword>
<dbReference type="EMBL" id="CAXITT010000286">
    <property type="protein sequence ID" value="CAL1538132.1"/>
    <property type="molecule type" value="Genomic_DNA"/>
</dbReference>
<reference evidence="2 3" key="1">
    <citation type="submission" date="2024-04" db="EMBL/GenBank/DDBJ databases">
        <authorList>
            <consortium name="Genoscope - CEA"/>
            <person name="William W."/>
        </authorList>
    </citation>
    <scope>NUCLEOTIDE SEQUENCE [LARGE SCALE GENOMIC DNA]</scope>
</reference>
<feature type="compositionally biased region" description="Basic and acidic residues" evidence="1">
    <location>
        <begin position="15"/>
        <end position="32"/>
    </location>
</feature>
<feature type="compositionally biased region" description="Basic residues" evidence="1">
    <location>
        <begin position="113"/>
        <end position="132"/>
    </location>
</feature>
<dbReference type="AlphaFoldDB" id="A0AAV2HV91"/>
<feature type="compositionally biased region" description="Basic and acidic residues" evidence="1">
    <location>
        <begin position="197"/>
        <end position="211"/>
    </location>
</feature>
<evidence type="ECO:0000313" key="2">
    <source>
        <dbReference type="EMBL" id="CAL1538132.1"/>
    </source>
</evidence>
<sequence>MQALRDIINVIRNKFRPEKPRDSAPPRGHQYDEIDEDIFIQNRENVAEEKKKQNNGNVDNPSDSRGSKDNISISNTSTKARIHPYDEVVVGPDDTEEQGSGNEHANEKDAVKVHSKGKDKKGKKEGKKKKEKKKDEKSKEVKEAPQDGVAEEAATDAEDVEYTNVAVLKKAKVPESALTTEDGCVYALPIKTKKKDKGNESKKSEKSKEAQPVKQLNYIEVEIAPKPAKAPKPETKSPHTPTAYSNIIKENGRIVLVPEQ</sequence>
<accession>A0AAV2HV91</accession>
<organism evidence="2 3">
    <name type="scientific">Lymnaea stagnalis</name>
    <name type="common">Great pond snail</name>
    <name type="synonym">Helix stagnalis</name>
    <dbReference type="NCBI Taxonomy" id="6523"/>
    <lineage>
        <taxon>Eukaryota</taxon>
        <taxon>Metazoa</taxon>
        <taxon>Spiralia</taxon>
        <taxon>Lophotrochozoa</taxon>
        <taxon>Mollusca</taxon>
        <taxon>Gastropoda</taxon>
        <taxon>Heterobranchia</taxon>
        <taxon>Euthyneura</taxon>
        <taxon>Panpulmonata</taxon>
        <taxon>Hygrophila</taxon>
        <taxon>Lymnaeoidea</taxon>
        <taxon>Lymnaeidae</taxon>
        <taxon>Lymnaea</taxon>
    </lineage>
</organism>
<name>A0AAV2HV91_LYMST</name>
<feature type="region of interest" description="Disordered" evidence="1">
    <location>
        <begin position="14"/>
        <end position="260"/>
    </location>
</feature>
<feature type="compositionally biased region" description="Acidic residues" evidence="1">
    <location>
        <begin position="149"/>
        <end position="161"/>
    </location>
</feature>
<gene>
    <name evidence="2" type="ORF">GSLYS_00011953001</name>
</gene>
<protein>
    <submittedName>
        <fullName evidence="2">Uncharacterized protein</fullName>
    </submittedName>
</protein>